<evidence type="ECO:0000256" key="2">
    <source>
        <dbReference type="ARBA" id="ARBA00004760"/>
    </source>
</evidence>
<evidence type="ECO:0000256" key="5">
    <source>
        <dbReference type="ARBA" id="ARBA00012658"/>
    </source>
</evidence>
<comment type="catalytic activity">
    <reaction evidence="10">
        <text>a beta-D-glucosylceramide + H2O = an N-acyl-sphingoid base + D-glucose</text>
        <dbReference type="Rhea" id="RHEA:81447"/>
        <dbReference type="ChEBI" id="CHEBI:4167"/>
        <dbReference type="ChEBI" id="CHEBI:15377"/>
        <dbReference type="ChEBI" id="CHEBI:83264"/>
        <dbReference type="ChEBI" id="CHEBI:83273"/>
    </reaction>
    <physiologicalReaction direction="left-to-right" evidence="10">
        <dbReference type="Rhea" id="RHEA:81448"/>
    </physiologicalReaction>
</comment>
<dbReference type="GO" id="GO:0006680">
    <property type="term" value="P:glucosylceramide catabolic process"/>
    <property type="evidence" value="ECO:0007669"/>
    <property type="project" value="UniProtKB-ARBA"/>
</dbReference>
<evidence type="ECO:0000259" key="14">
    <source>
        <dbReference type="Pfam" id="PF17189"/>
    </source>
</evidence>
<keyword evidence="12" id="KW-0326">Glycosidase</keyword>
<keyword evidence="8 12" id="KW-0746">Sphingolipid metabolism</keyword>
<dbReference type="InterPro" id="IPR033453">
    <property type="entry name" value="Glyco_hydro_30_TIM-barrel"/>
</dbReference>
<evidence type="ECO:0000256" key="7">
    <source>
        <dbReference type="ARBA" id="ARBA00022801"/>
    </source>
</evidence>
<feature type="domain" description="Glycosyl hydrolase family 30 TIM-barrel" evidence="13">
    <location>
        <begin position="118"/>
        <end position="466"/>
    </location>
</feature>
<dbReference type="GO" id="GO:0010605">
    <property type="term" value="P:negative regulation of macromolecule metabolic process"/>
    <property type="evidence" value="ECO:0007669"/>
    <property type="project" value="UniProtKB-ARBA"/>
</dbReference>
<keyword evidence="7 12" id="KW-0378">Hydrolase</keyword>
<protein>
    <recommendedName>
        <fullName evidence="5 12">Glucosylceramidase</fullName>
        <ecNumber evidence="5 12">3.2.1.45</ecNumber>
    </recommendedName>
</protein>
<keyword evidence="9 12" id="KW-0443">Lipid metabolism</keyword>
<dbReference type="GO" id="GO:0042391">
    <property type="term" value="P:regulation of membrane potential"/>
    <property type="evidence" value="ECO:0007669"/>
    <property type="project" value="UniProtKB-ARBA"/>
</dbReference>
<evidence type="ECO:0000256" key="11">
    <source>
        <dbReference type="ARBA" id="ARBA00051345"/>
    </source>
</evidence>
<feature type="domain" description="Glycosyl hydrolase family 30 beta sandwich" evidence="14">
    <location>
        <begin position="469"/>
        <end position="529"/>
    </location>
</feature>
<dbReference type="GO" id="GO:0030163">
    <property type="term" value="P:protein catabolic process"/>
    <property type="evidence" value="ECO:0007669"/>
    <property type="project" value="UniProtKB-ARBA"/>
</dbReference>
<comment type="similarity">
    <text evidence="4 12">Belongs to the glycosyl hydrolase 30 family.</text>
</comment>
<dbReference type="InterPro" id="IPR033452">
    <property type="entry name" value="GH30_C"/>
</dbReference>
<evidence type="ECO:0000256" key="12">
    <source>
        <dbReference type="RuleBase" id="RU361188"/>
    </source>
</evidence>
<evidence type="ECO:0000256" key="3">
    <source>
        <dbReference type="ARBA" id="ARBA00004991"/>
    </source>
</evidence>
<dbReference type="GO" id="GO:0004348">
    <property type="term" value="F:glucosylceramidase activity"/>
    <property type="evidence" value="ECO:0007669"/>
    <property type="project" value="UniProtKB-EC"/>
</dbReference>
<evidence type="ECO:0000256" key="8">
    <source>
        <dbReference type="ARBA" id="ARBA00022919"/>
    </source>
</evidence>
<comment type="pathway">
    <text evidence="3">Sphingolipid metabolism.</text>
</comment>
<dbReference type="GO" id="GO:0016241">
    <property type="term" value="P:regulation of macroautophagy"/>
    <property type="evidence" value="ECO:0007669"/>
    <property type="project" value="UniProtKB-ARBA"/>
</dbReference>
<dbReference type="GO" id="GO:0005774">
    <property type="term" value="C:vacuolar membrane"/>
    <property type="evidence" value="ECO:0007669"/>
    <property type="project" value="UniProtKB-ARBA"/>
</dbReference>
<evidence type="ECO:0000259" key="13">
    <source>
        <dbReference type="Pfam" id="PF02055"/>
    </source>
</evidence>
<dbReference type="FunFam" id="3.20.20.80:FF:000030">
    <property type="entry name" value="Lysosomal acid glucosylceramidase"/>
    <property type="match status" value="1"/>
</dbReference>
<reference evidence="15 16" key="1">
    <citation type="submission" date="2024-06" db="EMBL/GenBank/DDBJ databases">
        <title>A chromosome-level genome assembly of beet webworm, Loxostege sticticalis.</title>
        <authorList>
            <person name="Zhang Y."/>
        </authorList>
    </citation>
    <scope>NUCLEOTIDE SEQUENCE [LARGE SCALE GENOMIC DNA]</scope>
    <source>
        <strain evidence="15">AQ028</strain>
        <tissue evidence="15">Male pupae</tissue>
    </source>
</reference>
<dbReference type="EC" id="3.2.1.45" evidence="5 12"/>
<organism evidence="15 16">
    <name type="scientific">Loxostege sticticalis</name>
    <name type="common">Beet webworm moth</name>
    <dbReference type="NCBI Taxonomy" id="481309"/>
    <lineage>
        <taxon>Eukaryota</taxon>
        <taxon>Metazoa</taxon>
        <taxon>Ecdysozoa</taxon>
        <taxon>Arthropoda</taxon>
        <taxon>Hexapoda</taxon>
        <taxon>Insecta</taxon>
        <taxon>Pterygota</taxon>
        <taxon>Neoptera</taxon>
        <taxon>Endopterygota</taxon>
        <taxon>Lepidoptera</taxon>
        <taxon>Glossata</taxon>
        <taxon>Ditrysia</taxon>
        <taxon>Pyraloidea</taxon>
        <taxon>Crambidae</taxon>
        <taxon>Pyraustinae</taxon>
        <taxon>Loxostege</taxon>
    </lineage>
</organism>
<dbReference type="GO" id="GO:0006914">
    <property type="term" value="P:autophagy"/>
    <property type="evidence" value="ECO:0007669"/>
    <property type="project" value="UniProtKB-ARBA"/>
</dbReference>
<dbReference type="GO" id="GO:0005764">
    <property type="term" value="C:lysosome"/>
    <property type="evidence" value="ECO:0007669"/>
    <property type="project" value="UniProtKB-ARBA"/>
</dbReference>
<evidence type="ECO:0000256" key="6">
    <source>
        <dbReference type="ARBA" id="ARBA00022729"/>
    </source>
</evidence>
<dbReference type="GO" id="GO:0016758">
    <property type="term" value="F:hexosyltransferase activity"/>
    <property type="evidence" value="ECO:0007669"/>
    <property type="project" value="UniProtKB-ARBA"/>
</dbReference>
<dbReference type="GO" id="GO:0051246">
    <property type="term" value="P:regulation of protein metabolic process"/>
    <property type="evidence" value="ECO:0007669"/>
    <property type="project" value="UniProtKB-ARBA"/>
</dbReference>
<dbReference type="AlphaFoldDB" id="A0ABD0SE52"/>
<comment type="pathway">
    <text evidence="2">Lipid metabolism; sphingolipid metabolism.</text>
</comment>
<evidence type="ECO:0000313" key="16">
    <source>
        <dbReference type="Proteomes" id="UP001549921"/>
    </source>
</evidence>
<dbReference type="GO" id="GO:0006066">
    <property type="term" value="P:alcohol metabolic process"/>
    <property type="evidence" value="ECO:0007669"/>
    <property type="project" value="UniProtKB-ARBA"/>
</dbReference>
<dbReference type="GO" id="GO:0005102">
    <property type="term" value="F:signaling receptor binding"/>
    <property type="evidence" value="ECO:0007669"/>
    <property type="project" value="UniProtKB-ARBA"/>
</dbReference>
<accession>A0ABD0SE52</accession>
<evidence type="ECO:0000256" key="4">
    <source>
        <dbReference type="ARBA" id="ARBA00005382"/>
    </source>
</evidence>
<dbReference type="Pfam" id="PF02055">
    <property type="entry name" value="Glyco_hydro_30"/>
    <property type="match status" value="1"/>
</dbReference>
<evidence type="ECO:0000256" key="10">
    <source>
        <dbReference type="ARBA" id="ARBA00050474"/>
    </source>
</evidence>
<dbReference type="SUPFAM" id="SSF51445">
    <property type="entry name" value="(Trans)glycosidases"/>
    <property type="match status" value="1"/>
</dbReference>
<dbReference type="Gene3D" id="3.20.20.80">
    <property type="entry name" value="Glycosidases"/>
    <property type="match status" value="1"/>
</dbReference>
<comment type="catalytic activity">
    <reaction evidence="11">
        <text>an N-acyl-1-beta-D-glucosyl-15-methylhexadecasphing-4-enine + H2O = an N-acyl-15-methylhexadecasphing-4-enine + D-glucose</text>
        <dbReference type="Rhea" id="RHEA:34755"/>
        <dbReference type="ChEBI" id="CHEBI:4167"/>
        <dbReference type="ChEBI" id="CHEBI:15377"/>
        <dbReference type="ChEBI" id="CHEBI:70815"/>
        <dbReference type="ChEBI" id="CHEBI:70846"/>
    </reaction>
    <physiologicalReaction direction="left-to-right" evidence="11">
        <dbReference type="Rhea" id="RHEA:34756"/>
    </physiologicalReaction>
</comment>
<dbReference type="Pfam" id="PF17189">
    <property type="entry name" value="Glyco_hydro_30C"/>
    <property type="match status" value="1"/>
</dbReference>
<dbReference type="EMBL" id="JBEDNZ010000022">
    <property type="protein sequence ID" value="KAL0818120.1"/>
    <property type="molecule type" value="Genomic_DNA"/>
</dbReference>
<dbReference type="GO" id="GO:0032006">
    <property type="term" value="P:regulation of TOR signaling"/>
    <property type="evidence" value="ECO:0007669"/>
    <property type="project" value="UniProtKB-ARBA"/>
</dbReference>
<dbReference type="GO" id="GO:0007040">
    <property type="term" value="P:lysosome organization"/>
    <property type="evidence" value="ECO:0007669"/>
    <property type="project" value="UniProtKB-ARBA"/>
</dbReference>
<sequence>MKKVLKSVKFWRRNQGTTYRCFLVILIGIFNKPCWAERLSDNRSTVCLCSSEYCDELTRIEPSFGNFVAYTTSEDGLRFQKTVKRLQTYYYKKQPGACLSDYCYPALHLDTSRLYQSVEGFGGAVTDAAGINWLSLDDTLKQYLIDAYFSKQGLEYNMIRVPIGGSDFSTHAYAYNESPEHDVKLSNYTLAPEDHKYKLPMIRACFDAATADVHVVATPWSPPAWMKTNNALFGASQLKEEYYQTYADYYVKFLHLYAKEGVPVWGVTTTNEPTNAIVDTMIKFNSLGWKVTDQANWIANNLGPTLRNSEFKDVKILAMDDMRQFITNYFYMLKTHNPKVLDYIDGVAVHFYFDPLVPPQIMSLAVQDDPDKFIISTEACAGSFPGDSPKVDLGSWERAQLYIKDIIEDLNYNVTGWIDWNMCLDEQGGPNWVDNFVDSPIIIADDKLKFYKQPMYYALAHFSKFIPRGSRRIHVENLCKRTIENVSFLTPYNTIVTILHNTGEATEVDLVTCHRLASVQLERNSVTTVEFVHEECSFDKPGAGPKIYFEGHDF</sequence>
<dbReference type="InterPro" id="IPR017853">
    <property type="entry name" value="GH"/>
</dbReference>
<proteinExistence type="inferred from homology"/>
<comment type="caution">
    <text evidence="15">The sequence shown here is derived from an EMBL/GenBank/DDBJ whole genome shotgun (WGS) entry which is preliminary data.</text>
</comment>
<dbReference type="Proteomes" id="UP001549921">
    <property type="component" value="Unassembled WGS sequence"/>
</dbReference>
<gene>
    <name evidence="15" type="ORF">ABMA28_008646</name>
</gene>
<evidence type="ECO:0000256" key="9">
    <source>
        <dbReference type="ARBA" id="ARBA00023098"/>
    </source>
</evidence>
<dbReference type="InterPro" id="IPR001139">
    <property type="entry name" value="Glyco_hydro_30"/>
</dbReference>
<dbReference type="PRINTS" id="PR00843">
    <property type="entry name" value="GLHYDRLASE30"/>
</dbReference>
<name>A0ABD0SE52_LOXSC</name>
<dbReference type="PANTHER" id="PTHR11069">
    <property type="entry name" value="GLUCOSYLCERAMIDASE"/>
    <property type="match status" value="1"/>
</dbReference>
<keyword evidence="6" id="KW-0732">Signal</keyword>
<comment type="catalytic activity">
    <reaction evidence="1">
        <text>a beta-D-glucosyl-(1&lt;-&gt;1')-N-acylsphing-4-enine + H2O = an N-acylsphing-4-enine + D-glucose</text>
        <dbReference type="Rhea" id="RHEA:13269"/>
        <dbReference type="ChEBI" id="CHEBI:4167"/>
        <dbReference type="ChEBI" id="CHEBI:15377"/>
        <dbReference type="ChEBI" id="CHEBI:22801"/>
        <dbReference type="ChEBI" id="CHEBI:52639"/>
        <dbReference type="EC" id="3.2.1.45"/>
    </reaction>
    <physiologicalReaction direction="left-to-right" evidence="1">
        <dbReference type="Rhea" id="RHEA:13270"/>
    </physiologicalReaction>
</comment>
<evidence type="ECO:0000256" key="1">
    <source>
        <dbReference type="ARBA" id="ARBA00001013"/>
    </source>
</evidence>
<dbReference type="PANTHER" id="PTHR11069:SF23">
    <property type="entry name" value="LYSOSOMAL ACID GLUCOSYLCERAMIDASE"/>
    <property type="match status" value="1"/>
</dbReference>
<dbReference type="GO" id="GO:0008202">
    <property type="term" value="P:steroid metabolic process"/>
    <property type="evidence" value="ECO:0007669"/>
    <property type="project" value="UniProtKB-ARBA"/>
</dbReference>
<evidence type="ECO:0000313" key="15">
    <source>
        <dbReference type="EMBL" id="KAL0818120.1"/>
    </source>
</evidence>